<evidence type="ECO:0000313" key="2">
    <source>
        <dbReference type="Proteomes" id="UP001183535"/>
    </source>
</evidence>
<protein>
    <submittedName>
        <fullName evidence="1">Uncharacterized protein</fullName>
    </submittedName>
</protein>
<organism evidence="1 2">
    <name type="scientific">Streptomyces doudnae</name>
    <dbReference type="NCBI Taxonomy" id="3075536"/>
    <lineage>
        <taxon>Bacteria</taxon>
        <taxon>Bacillati</taxon>
        <taxon>Actinomycetota</taxon>
        <taxon>Actinomycetes</taxon>
        <taxon>Kitasatosporales</taxon>
        <taxon>Streptomycetaceae</taxon>
        <taxon>Streptomyces</taxon>
    </lineage>
</organism>
<sequence length="98" mass="10561">MYPDYDAPRLTGPYLDLHTEREAQKGRLGAEHHNLEEWALALTEHTGGIATAVLTAGRDTDNPVACLANVREETVAAGAAIVAFLEHLDTLHTEPTSA</sequence>
<proteinExistence type="predicted"/>
<dbReference type="RefSeq" id="WP_093824451.1">
    <property type="nucleotide sequence ID" value="NZ_JAVRES010000004.1"/>
</dbReference>
<accession>A0ABD5EM34</accession>
<dbReference type="AlphaFoldDB" id="A0ABD5EM34"/>
<gene>
    <name evidence="1" type="ORF">RM877_13355</name>
</gene>
<dbReference type="Proteomes" id="UP001183535">
    <property type="component" value="Unassembled WGS sequence"/>
</dbReference>
<dbReference type="EMBL" id="JAVRES010000004">
    <property type="protein sequence ID" value="MDT0435673.1"/>
    <property type="molecule type" value="Genomic_DNA"/>
</dbReference>
<reference evidence="2" key="1">
    <citation type="submission" date="2023-07" db="EMBL/GenBank/DDBJ databases">
        <title>30 novel species of actinomycetes from the DSMZ collection.</title>
        <authorList>
            <person name="Nouioui I."/>
        </authorList>
    </citation>
    <scope>NUCLEOTIDE SEQUENCE [LARGE SCALE GENOMIC DNA]</scope>
    <source>
        <strain evidence="2">DSM 41981</strain>
    </source>
</reference>
<evidence type="ECO:0000313" key="1">
    <source>
        <dbReference type="EMBL" id="MDT0435673.1"/>
    </source>
</evidence>
<keyword evidence="2" id="KW-1185">Reference proteome</keyword>
<comment type="caution">
    <text evidence="1">The sequence shown here is derived from an EMBL/GenBank/DDBJ whole genome shotgun (WGS) entry which is preliminary data.</text>
</comment>
<name>A0ABD5EM34_9ACTN</name>